<dbReference type="EMBL" id="CP038486">
    <property type="protein sequence ID" value="QFZ27274.1"/>
    <property type="molecule type" value="Genomic_DNA"/>
</dbReference>
<evidence type="ECO:0000313" key="2">
    <source>
        <dbReference type="Proteomes" id="UP000326582"/>
    </source>
</evidence>
<dbReference type="Proteomes" id="UP000326582">
    <property type="component" value="Chromosome 3"/>
</dbReference>
<reference evidence="2" key="1">
    <citation type="journal article" date="2019" name="MBio">
        <title>Comparative genomics for the elucidation of multidrug resistance (MDR) in Candida lusitaniae.</title>
        <authorList>
            <person name="Kannan A."/>
            <person name="Asner S.A."/>
            <person name="Trachsel E."/>
            <person name="Kelly S."/>
            <person name="Parker J."/>
            <person name="Sanglard D."/>
        </authorList>
    </citation>
    <scope>NUCLEOTIDE SEQUENCE [LARGE SCALE GENOMIC DNA]</scope>
    <source>
        <strain evidence="2">P1</strain>
    </source>
</reference>
<organism evidence="1 2">
    <name type="scientific">Clavispora lusitaniae</name>
    <name type="common">Candida lusitaniae</name>
    <dbReference type="NCBI Taxonomy" id="36911"/>
    <lineage>
        <taxon>Eukaryota</taxon>
        <taxon>Fungi</taxon>
        <taxon>Dikarya</taxon>
        <taxon>Ascomycota</taxon>
        <taxon>Saccharomycotina</taxon>
        <taxon>Pichiomycetes</taxon>
        <taxon>Metschnikowiaceae</taxon>
        <taxon>Clavispora</taxon>
    </lineage>
</organism>
<protein>
    <submittedName>
        <fullName evidence="1">Uncharacterized protein</fullName>
    </submittedName>
</protein>
<sequence length="282" mass="30871">MRACSRNMNTVTAAEQGLAQLQNLLASVPFSRGSEPQCHFLNIYKISHAELAALDLTEARWDQLFPISANKLLKLGISLGNLLRSYELESDAFQRRTPHLSASDPFDEALSERTKTMPAHHLSFARNFVLILKNFNVGVARRGKSDDSSSGTASSSTSGSPIKLRSRQLLIEKLEINIRLDCLFTIKVVLQMLVASFEVALRLLRAATELGDTAVLSTIRVYSESSSEVSKVSGTPSDFFTYLNEALVRVSSGVVEPLTALLLEELVEPLVIASCQNLVAGM</sequence>
<gene>
    <name evidence="1" type="ORF">EJF14_30241</name>
</gene>
<accession>A0ACD0WIC7</accession>
<evidence type="ECO:0000313" key="1">
    <source>
        <dbReference type="EMBL" id="QFZ27274.1"/>
    </source>
</evidence>
<name>A0ACD0WIC7_CLALS</name>
<proteinExistence type="predicted"/>
<keyword evidence="2" id="KW-1185">Reference proteome</keyword>